<reference evidence="1 2" key="1">
    <citation type="submission" date="2022-06" db="EMBL/GenBank/DDBJ databases">
        <title>Janthinobacterium kumbetensis sp. nov., isolated from spring water in Turkey.</title>
        <authorList>
            <person name="Inan Bektas K."/>
            <person name="Belduz A.A."/>
            <person name="Canakci S."/>
            <person name="Nalcaoglu A."/>
            <person name="Ceylan E."/>
            <person name="Kati H."/>
        </authorList>
    </citation>
    <scope>NUCLEOTIDE SEQUENCE [LARGE SCALE GENOMIC DNA]</scope>
    <source>
        <strain evidence="1 2">GK</strain>
    </source>
</reference>
<evidence type="ECO:0000313" key="2">
    <source>
        <dbReference type="Proteomes" id="UP001202243"/>
    </source>
</evidence>
<proteinExistence type="predicted"/>
<keyword evidence="2" id="KW-1185">Reference proteome</keyword>
<dbReference type="EMBL" id="JAMQGR010000008">
    <property type="protein sequence ID" value="MCM2568090.1"/>
    <property type="molecule type" value="Genomic_DNA"/>
</dbReference>
<accession>A0ABT0WVM7</accession>
<dbReference type="InterPro" id="IPR047811">
    <property type="entry name" value="CytC_ox_assmbl_put"/>
</dbReference>
<dbReference type="NCBIfam" id="NF038351">
    <property type="entry name" value="cyt_ox_assem_30"/>
    <property type="match status" value="1"/>
</dbReference>
<gene>
    <name evidence="1" type="ORF">NCG91_20995</name>
</gene>
<comment type="caution">
    <text evidence="1">The sequence shown here is derived from an EMBL/GenBank/DDBJ whole genome shotgun (WGS) entry which is preliminary data.</text>
</comment>
<name>A0ABT0WVM7_9BURK</name>
<dbReference type="RefSeq" id="WP_218965284.1">
    <property type="nucleotide sequence ID" value="NZ_JAMQGR010000008.1"/>
</dbReference>
<organism evidence="1 2">
    <name type="scientific">Janthinobacterium kumbetense</name>
    <dbReference type="NCBI Taxonomy" id="2950280"/>
    <lineage>
        <taxon>Bacteria</taxon>
        <taxon>Pseudomonadati</taxon>
        <taxon>Pseudomonadota</taxon>
        <taxon>Betaproteobacteria</taxon>
        <taxon>Burkholderiales</taxon>
        <taxon>Oxalobacteraceae</taxon>
        <taxon>Janthinobacterium</taxon>
    </lineage>
</organism>
<sequence>MTEVKTERKKPNNLRTGLILGALAAFFFLSVFAKRLWLS</sequence>
<dbReference type="Proteomes" id="UP001202243">
    <property type="component" value="Unassembled WGS sequence"/>
</dbReference>
<evidence type="ECO:0000313" key="1">
    <source>
        <dbReference type="EMBL" id="MCM2568090.1"/>
    </source>
</evidence>
<protein>
    <submittedName>
        <fullName evidence="1">Cytochrome oxidase small assembly protein</fullName>
    </submittedName>
</protein>